<dbReference type="EMBL" id="LSNE01000006">
    <property type="protein sequence ID" value="KXI28718.1"/>
    <property type="molecule type" value="Genomic_DNA"/>
</dbReference>
<evidence type="ECO:0000313" key="2">
    <source>
        <dbReference type="Proteomes" id="UP000070299"/>
    </source>
</evidence>
<dbReference type="InterPro" id="IPR011050">
    <property type="entry name" value="Pectin_lyase_fold/virulence"/>
</dbReference>
<dbReference type="SUPFAM" id="SSF51126">
    <property type="entry name" value="Pectin lyase-like"/>
    <property type="match status" value="1"/>
</dbReference>
<dbReference type="Gene3D" id="2.160.20.10">
    <property type="entry name" value="Single-stranded right-handed beta-helix, Pectin lyase-like"/>
    <property type="match status" value="1"/>
</dbReference>
<gene>
    <name evidence="1" type="ORF">AX660_15480</name>
</gene>
<dbReference type="Proteomes" id="UP000070299">
    <property type="component" value="Unassembled WGS sequence"/>
</dbReference>
<accession>A0A136A0D7</accession>
<evidence type="ECO:0008006" key="3">
    <source>
        <dbReference type="Google" id="ProtNLM"/>
    </source>
</evidence>
<dbReference type="AlphaFoldDB" id="A0A136A0D7"/>
<name>A0A136A0D7_9ALTE</name>
<dbReference type="STRING" id="1799789.AX660_15480"/>
<evidence type="ECO:0000313" key="1">
    <source>
        <dbReference type="EMBL" id="KXI28718.1"/>
    </source>
</evidence>
<dbReference type="InterPro" id="IPR006626">
    <property type="entry name" value="PbH1"/>
</dbReference>
<keyword evidence="2" id="KW-1185">Reference proteome</keyword>
<dbReference type="InterPro" id="IPR012334">
    <property type="entry name" value="Pectin_lyas_fold"/>
</dbReference>
<reference evidence="2" key="1">
    <citation type="submission" date="2016-02" db="EMBL/GenBank/DDBJ databases">
        <authorList>
            <person name="Schultz-Johansen M."/>
            <person name="Glaring M.A."/>
            <person name="Bech P.K."/>
            <person name="Stougaard P."/>
        </authorList>
    </citation>
    <scope>NUCLEOTIDE SEQUENCE [LARGE SCALE GENOMIC DNA]</scope>
    <source>
        <strain evidence="2">S66</strain>
    </source>
</reference>
<dbReference type="SMART" id="SM00710">
    <property type="entry name" value="PbH1"/>
    <property type="match status" value="5"/>
</dbReference>
<proteinExistence type="predicted"/>
<sequence>MRICGSIAYAQNFPLASQQKISVSTAAELLAAIKRANKSGHVEITLQNGRYETGQTLQILKPHISLISANKDPKTTQIIGKGMRKTKGVDNIIRVAAPYFTLDGITLEQSPNHIIQIAGEANADFPILRNCIIKDGYEQLVKVSYNRNTGIASDGGLVENCQFVYTAGIGPQYYIGGIDAHGGQDWIVRNNYFSGIASPENKIAEHAIHFWNNTQNITVTNNIIYNCDRGIGFGMPKRPNFGGLIENNLIVHNHHGHPNADTGIILEESQGTQVINNRIYLAHSYPNSIEYRFAESTNIKIENNLSNKKIAQRNGGQATLKDNIHSSDISRILTMHEQQQFGFDIKQ</sequence>
<protein>
    <recommendedName>
        <fullName evidence="3">Right handed beta helix domain-containing protein</fullName>
    </recommendedName>
</protein>
<organism evidence="1 2">
    <name type="scientific">Paraglaciecola hydrolytica</name>
    <dbReference type="NCBI Taxonomy" id="1799789"/>
    <lineage>
        <taxon>Bacteria</taxon>
        <taxon>Pseudomonadati</taxon>
        <taxon>Pseudomonadota</taxon>
        <taxon>Gammaproteobacteria</taxon>
        <taxon>Alteromonadales</taxon>
        <taxon>Alteromonadaceae</taxon>
        <taxon>Paraglaciecola</taxon>
    </lineage>
</organism>
<comment type="caution">
    <text evidence="1">The sequence shown here is derived from an EMBL/GenBank/DDBJ whole genome shotgun (WGS) entry which is preliminary data.</text>
</comment>